<organism evidence="3 4">
    <name type="scientific">Lactarius akahatsu</name>
    <dbReference type="NCBI Taxonomy" id="416441"/>
    <lineage>
        <taxon>Eukaryota</taxon>
        <taxon>Fungi</taxon>
        <taxon>Dikarya</taxon>
        <taxon>Basidiomycota</taxon>
        <taxon>Agaricomycotina</taxon>
        <taxon>Agaricomycetes</taxon>
        <taxon>Russulales</taxon>
        <taxon>Russulaceae</taxon>
        <taxon>Lactarius</taxon>
    </lineage>
</organism>
<dbReference type="GO" id="GO:0036297">
    <property type="term" value="P:interstrand cross-link repair"/>
    <property type="evidence" value="ECO:0007669"/>
    <property type="project" value="TreeGrafter"/>
</dbReference>
<dbReference type="Pfam" id="PF09810">
    <property type="entry name" value="Exo5"/>
    <property type="match status" value="2"/>
</dbReference>
<keyword evidence="3" id="KW-0378">Hydrolase</keyword>
<evidence type="ECO:0000313" key="4">
    <source>
        <dbReference type="Proteomes" id="UP001201163"/>
    </source>
</evidence>
<keyword evidence="4" id="KW-1185">Reference proteome</keyword>
<gene>
    <name evidence="3" type="ORF">EDB92DRAFT_1797050</name>
</gene>
<evidence type="ECO:0000256" key="1">
    <source>
        <dbReference type="ARBA" id="ARBA00009797"/>
    </source>
</evidence>
<dbReference type="PANTHER" id="PTHR14464">
    <property type="entry name" value="EXONUCLEASE V"/>
    <property type="match status" value="1"/>
</dbReference>
<feature type="compositionally biased region" description="Polar residues" evidence="2">
    <location>
        <begin position="222"/>
        <end position="235"/>
    </location>
</feature>
<keyword evidence="3" id="KW-0269">Exonuclease</keyword>
<evidence type="ECO:0000256" key="2">
    <source>
        <dbReference type="SAM" id="MobiDB-lite"/>
    </source>
</evidence>
<protein>
    <submittedName>
        <fullName evidence="3">Exonuclease V a 5' deoxyribonuclease-domain-containing protein</fullName>
    </submittedName>
</protein>
<dbReference type="GO" id="GO:0005634">
    <property type="term" value="C:nucleus"/>
    <property type="evidence" value="ECO:0007669"/>
    <property type="project" value="TreeGrafter"/>
</dbReference>
<feature type="region of interest" description="Disordered" evidence="2">
    <location>
        <begin position="441"/>
        <end position="521"/>
    </location>
</feature>
<sequence length="609" mass="67339">MRQHEFDATPQGAGTRVFTSESGGPQIAVALDPAADESVIIKASVGRSGSVEIIQVDATRARPRYRADTRSPFENYRSRGTLSVSDLVGPAWCEVQFDYGLRQGRSRALADRPEAFVSAEGKVITVEKEVAQANERVLGRGRSVHEKLEREINPEPVAVNISTKEEYWAARLINMLSCLSSLTDLGFCREMPVFGFVQDQAIIGIIDEVLLKPATAPEAEPNSINKRTRASTPGTPQKSKRPRKSSPSQPELTDIVLSSPKGKVRKSLSPSPRPMVNELSLLDTKTRRSNSLPSDDDAYSSRMQLMLYHHLLTALLAPTFSFNTFWEKIQVDPFAQLSDAFLLQSGLARESDGIVVLGYPSCLGDLADLWRVTVRSMHVHGLSPTLEIVYRTQPKRGTRNDFAAADREARDIARAIASSIRDDNHDPDLQRAIAESLRDIAPARDIPAAPADDGKNAQPSSPRAMERPSGKTRVPWYAPEGVTEGTESNAMGSAWPMEVSSALGEPSSSSERDPPPPPEASRIIGRKSFAFDEGAMNAHVQNVMQWWRGERAPRGVDIEHVRRCSSCEYREGCEWREMKAKEARDKNYHVWAATQKTLNDLWGPKNNTS</sequence>
<proteinExistence type="inferred from homology"/>
<comment type="caution">
    <text evidence="3">The sequence shown here is derived from an EMBL/GenBank/DDBJ whole genome shotgun (WGS) entry which is preliminary data.</text>
</comment>
<keyword evidence="3" id="KW-0540">Nuclease</keyword>
<dbReference type="GO" id="GO:0045145">
    <property type="term" value="F:single-stranded DNA 5'-3' DNA exonuclease activity"/>
    <property type="evidence" value="ECO:0007669"/>
    <property type="project" value="InterPro"/>
</dbReference>
<dbReference type="PANTHER" id="PTHR14464:SF4">
    <property type="entry name" value="EXONUCLEASE V"/>
    <property type="match status" value="1"/>
</dbReference>
<comment type="similarity">
    <text evidence="1">Belongs to the EXO5 family.</text>
</comment>
<dbReference type="GO" id="GO:0005739">
    <property type="term" value="C:mitochondrion"/>
    <property type="evidence" value="ECO:0007669"/>
    <property type="project" value="TreeGrafter"/>
</dbReference>
<feature type="region of interest" description="Disordered" evidence="2">
    <location>
        <begin position="217"/>
        <end position="295"/>
    </location>
</feature>
<feature type="region of interest" description="Disordered" evidence="2">
    <location>
        <begin position="1"/>
        <end position="20"/>
    </location>
</feature>
<dbReference type="InterPro" id="IPR019190">
    <property type="entry name" value="EXOV"/>
</dbReference>
<name>A0AAD4QE10_9AGAM</name>
<feature type="compositionally biased region" description="Low complexity" evidence="2">
    <location>
        <begin position="498"/>
        <end position="509"/>
    </location>
</feature>
<accession>A0AAD4QE10</accession>
<reference evidence="3" key="1">
    <citation type="submission" date="2022-01" db="EMBL/GenBank/DDBJ databases">
        <title>Comparative genomics reveals a dynamic genome evolution in the ectomycorrhizal milk-cap (Lactarius) mushrooms.</title>
        <authorList>
            <consortium name="DOE Joint Genome Institute"/>
            <person name="Lebreton A."/>
            <person name="Tang N."/>
            <person name="Kuo A."/>
            <person name="LaButti K."/>
            <person name="Drula E."/>
            <person name="Barry K."/>
            <person name="Clum A."/>
            <person name="Lipzen A."/>
            <person name="Mousain D."/>
            <person name="Ng V."/>
            <person name="Wang R."/>
            <person name="Wang X."/>
            <person name="Dai Y."/>
            <person name="Henrissat B."/>
            <person name="Grigoriev I.V."/>
            <person name="Guerin-Laguette A."/>
            <person name="Yu F."/>
            <person name="Martin F.M."/>
        </authorList>
    </citation>
    <scope>NUCLEOTIDE SEQUENCE</scope>
    <source>
        <strain evidence="3">QP</strain>
    </source>
</reference>
<dbReference type="Proteomes" id="UP001201163">
    <property type="component" value="Unassembled WGS sequence"/>
</dbReference>
<dbReference type="EMBL" id="JAKELL010000022">
    <property type="protein sequence ID" value="KAH8992424.1"/>
    <property type="molecule type" value="Genomic_DNA"/>
</dbReference>
<evidence type="ECO:0000313" key="3">
    <source>
        <dbReference type="EMBL" id="KAH8992424.1"/>
    </source>
</evidence>
<dbReference type="AlphaFoldDB" id="A0AAD4QE10"/>